<organism evidence="3 4">
    <name type="scientific">Candidatus Amphirhobacter heronislandensis</name>
    <dbReference type="NCBI Taxonomy" id="1732024"/>
    <lineage>
        <taxon>Bacteria</taxon>
        <taxon>Pseudomonadati</taxon>
        <taxon>Pseudomonadota</taxon>
        <taxon>Gammaproteobacteria</taxon>
        <taxon>Candidatus Tethybacterales</taxon>
        <taxon>Candidatus Tethybacteraceae</taxon>
        <taxon>Candidatus Amphirhobacter</taxon>
    </lineage>
</organism>
<accession>A0A930Y2A8</accession>
<comment type="caution">
    <text evidence="3">The sequence shown here is derived from an EMBL/GenBank/DDBJ whole genome shotgun (WGS) entry which is preliminary data.</text>
</comment>
<dbReference type="CDD" id="cd06257">
    <property type="entry name" value="DnaJ"/>
    <property type="match status" value="1"/>
</dbReference>
<protein>
    <submittedName>
        <fullName evidence="3">DnaJ domain-containing protein</fullName>
    </submittedName>
</protein>
<dbReference type="GO" id="GO:0005737">
    <property type="term" value="C:cytoplasm"/>
    <property type="evidence" value="ECO:0007669"/>
    <property type="project" value="TreeGrafter"/>
</dbReference>
<evidence type="ECO:0000313" key="4">
    <source>
        <dbReference type="Proteomes" id="UP000604381"/>
    </source>
</evidence>
<sequence length="105" mass="11905">MDLGEEEVKALFEALEGLRDNEYDGDKLPLLKKGQSPRELALRVLGLEKDATEEQIDKAFQKKRMAAHPDREPDPEKKKAAEAKLKEIQAAYMTLTGKRSPGRKR</sequence>
<dbReference type="PROSITE" id="PS50076">
    <property type="entry name" value="DNAJ_2"/>
    <property type="match status" value="1"/>
</dbReference>
<keyword evidence="1" id="KW-0143">Chaperone</keyword>
<keyword evidence="4" id="KW-1185">Reference proteome</keyword>
<dbReference type="SUPFAM" id="SSF46565">
    <property type="entry name" value="Chaperone J-domain"/>
    <property type="match status" value="1"/>
</dbReference>
<gene>
    <name evidence="3" type="ORF">ISN26_01135</name>
</gene>
<dbReference type="PANTHER" id="PTHR43948:SF14">
    <property type="entry name" value="PROTEIN DNAJ, PUTATIVE-RELATED"/>
    <property type="match status" value="1"/>
</dbReference>
<dbReference type="Pfam" id="PF00226">
    <property type="entry name" value="DnaJ"/>
    <property type="match status" value="1"/>
</dbReference>
<dbReference type="GO" id="GO:0051087">
    <property type="term" value="F:protein-folding chaperone binding"/>
    <property type="evidence" value="ECO:0007669"/>
    <property type="project" value="TreeGrafter"/>
</dbReference>
<evidence type="ECO:0000259" key="2">
    <source>
        <dbReference type="PROSITE" id="PS50076"/>
    </source>
</evidence>
<dbReference type="GO" id="GO:0051082">
    <property type="term" value="F:unfolded protein binding"/>
    <property type="evidence" value="ECO:0007669"/>
    <property type="project" value="TreeGrafter"/>
</dbReference>
<dbReference type="Gene3D" id="1.10.287.110">
    <property type="entry name" value="DnaJ domain"/>
    <property type="match status" value="1"/>
</dbReference>
<proteinExistence type="predicted"/>
<evidence type="ECO:0000313" key="3">
    <source>
        <dbReference type="EMBL" id="MBF2734696.1"/>
    </source>
</evidence>
<reference evidence="3" key="1">
    <citation type="submission" date="2020-10" db="EMBL/GenBank/DDBJ databases">
        <title>An improved Amphimedon queenslandica hologenome assembly reveals how three proteobacterial symbionts can extend the metabolic phenotypic of their marine sponge host.</title>
        <authorList>
            <person name="Degnan B."/>
            <person name="Degnan S."/>
            <person name="Xiang X."/>
        </authorList>
    </citation>
    <scope>NUCLEOTIDE SEQUENCE</scope>
    <source>
        <strain evidence="3">AqS2</strain>
    </source>
</reference>
<dbReference type="InterPro" id="IPR036869">
    <property type="entry name" value="J_dom_sf"/>
</dbReference>
<dbReference type="Proteomes" id="UP000604381">
    <property type="component" value="Unassembled WGS sequence"/>
</dbReference>
<dbReference type="GO" id="GO:0044183">
    <property type="term" value="F:protein folding chaperone"/>
    <property type="evidence" value="ECO:0007669"/>
    <property type="project" value="TreeGrafter"/>
</dbReference>
<dbReference type="AlphaFoldDB" id="A0A930Y2A8"/>
<feature type="domain" description="J" evidence="2">
    <location>
        <begin position="40"/>
        <end position="105"/>
    </location>
</feature>
<name>A0A930Y2A8_9GAMM</name>
<dbReference type="SMART" id="SM00271">
    <property type="entry name" value="DnaJ"/>
    <property type="match status" value="1"/>
</dbReference>
<evidence type="ECO:0000256" key="1">
    <source>
        <dbReference type="ARBA" id="ARBA00023186"/>
    </source>
</evidence>
<dbReference type="InterPro" id="IPR001623">
    <property type="entry name" value="DnaJ_domain"/>
</dbReference>
<dbReference type="PRINTS" id="PR00625">
    <property type="entry name" value="JDOMAIN"/>
</dbReference>
<dbReference type="PANTHER" id="PTHR43948">
    <property type="entry name" value="DNAJ HOMOLOG SUBFAMILY B"/>
    <property type="match status" value="1"/>
</dbReference>
<dbReference type="EMBL" id="JADHEI010000015">
    <property type="protein sequence ID" value="MBF2734696.1"/>
    <property type="molecule type" value="Genomic_DNA"/>
</dbReference>